<dbReference type="AlphaFoldDB" id="A0YA04"/>
<keyword evidence="2" id="KW-1185">Reference proteome</keyword>
<proteinExistence type="predicted"/>
<dbReference type="Proteomes" id="UP000004931">
    <property type="component" value="Unassembled WGS sequence"/>
</dbReference>
<evidence type="ECO:0000313" key="2">
    <source>
        <dbReference type="Proteomes" id="UP000004931"/>
    </source>
</evidence>
<organism evidence="1 2">
    <name type="scientific">marine gamma proteobacterium HTCC2143</name>
    <dbReference type="NCBI Taxonomy" id="247633"/>
    <lineage>
        <taxon>Bacteria</taxon>
        <taxon>Pseudomonadati</taxon>
        <taxon>Pseudomonadota</taxon>
        <taxon>Gammaproteobacteria</taxon>
        <taxon>Cellvibrionales</taxon>
        <taxon>Spongiibacteraceae</taxon>
        <taxon>BD1-7 clade</taxon>
    </lineage>
</organism>
<reference evidence="1 2" key="1">
    <citation type="journal article" date="2010" name="J. Bacteriol.">
        <title>Genome sequence of the oligotrophic marine Gammaproteobacterium HTCC2143, isolated from the Oregon Coast.</title>
        <authorList>
            <person name="Oh H.M."/>
            <person name="Kang I."/>
            <person name="Ferriera S."/>
            <person name="Giovannoni S.J."/>
            <person name="Cho J.C."/>
        </authorList>
    </citation>
    <scope>NUCLEOTIDE SEQUENCE [LARGE SCALE GENOMIC DNA]</scope>
    <source>
        <strain evidence="1 2">HTCC2143</strain>
    </source>
</reference>
<accession>A0YA04</accession>
<dbReference type="EMBL" id="AAVT01000001">
    <property type="protein sequence ID" value="EAW32958.1"/>
    <property type="molecule type" value="Genomic_DNA"/>
</dbReference>
<gene>
    <name evidence="1" type="ORF">GP2143_16921</name>
</gene>
<sequence length="76" mass="8406">MLALLLVLDGREGASNKPKVINTEAPLNVEFGDAFIALIYNSRISEVTATDLMLYPQRKQTKPQTECRRIGKNAGD</sequence>
<evidence type="ECO:0000313" key="1">
    <source>
        <dbReference type="EMBL" id="EAW32958.1"/>
    </source>
</evidence>
<comment type="caution">
    <text evidence="1">The sequence shown here is derived from an EMBL/GenBank/DDBJ whole genome shotgun (WGS) entry which is preliminary data.</text>
</comment>
<name>A0YA04_9GAMM</name>
<protein>
    <submittedName>
        <fullName evidence="1">Uncharacterized protein</fullName>
    </submittedName>
</protein>